<gene>
    <name evidence="1" type="ORF">V6N11_079077</name>
</gene>
<sequence>MSMSSTMPETSRKIRMKPQALIEKVFLRLQHMNLLHSRSQKFRINATPERFELSRGNPMYLAGTRLNHSAKASLVEHLELHFCMLLTRAPKPF</sequence>
<accession>A0ABR2RV56</accession>
<reference evidence="1 2" key="1">
    <citation type="journal article" date="2024" name="G3 (Bethesda)">
        <title>Genome assembly of Hibiscus sabdariffa L. provides insights into metabolisms of medicinal natural products.</title>
        <authorList>
            <person name="Kim T."/>
        </authorList>
    </citation>
    <scope>NUCLEOTIDE SEQUENCE [LARGE SCALE GENOMIC DNA]</scope>
    <source>
        <strain evidence="1">TK-2024</strain>
        <tissue evidence="1">Old leaves</tissue>
    </source>
</reference>
<comment type="caution">
    <text evidence="1">The sequence shown here is derived from an EMBL/GenBank/DDBJ whole genome shotgun (WGS) entry which is preliminary data.</text>
</comment>
<evidence type="ECO:0000313" key="2">
    <source>
        <dbReference type="Proteomes" id="UP001396334"/>
    </source>
</evidence>
<proteinExistence type="predicted"/>
<evidence type="ECO:0000313" key="1">
    <source>
        <dbReference type="EMBL" id="KAK9016582.1"/>
    </source>
</evidence>
<dbReference type="Proteomes" id="UP001396334">
    <property type="component" value="Unassembled WGS sequence"/>
</dbReference>
<organism evidence="1 2">
    <name type="scientific">Hibiscus sabdariffa</name>
    <name type="common">roselle</name>
    <dbReference type="NCBI Taxonomy" id="183260"/>
    <lineage>
        <taxon>Eukaryota</taxon>
        <taxon>Viridiplantae</taxon>
        <taxon>Streptophyta</taxon>
        <taxon>Embryophyta</taxon>
        <taxon>Tracheophyta</taxon>
        <taxon>Spermatophyta</taxon>
        <taxon>Magnoliopsida</taxon>
        <taxon>eudicotyledons</taxon>
        <taxon>Gunneridae</taxon>
        <taxon>Pentapetalae</taxon>
        <taxon>rosids</taxon>
        <taxon>malvids</taxon>
        <taxon>Malvales</taxon>
        <taxon>Malvaceae</taxon>
        <taxon>Malvoideae</taxon>
        <taxon>Hibiscus</taxon>
    </lineage>
</organism>
<protein>
    <submittedName>
        <fullName evidence="1">Uncharacterized protein</fullName>
    </submittedName>
</protein>
<name>A0ABR2RV56_9ROSI</name>
<dbReference type="EMBL" id="JBBPBN010000020">
    <property type="protein sequence ID" value="KAK9016582.1"/>
    <property type="molecule type" value="Genomic_DNA"/>
</dbReference>
<keyword evidence="2" id="KW-1185">Reference proteome</keyword>